<dbReference type="EMBL" id="CANTUO010000003">
    <property type="protein sequence ID" value="CAI5758884.1"/>
    <property type="molecule type" value="Genomic_DNA"/>
</dbReference>
<dbReference type="GO" id="GO:0000209">
    <property type="term" value="P:protein polyubiquitination"/>
    <property type="evidence" value="ECO:0007669"/>
    <property type="project" value="InterPro"/>
</dbReference>
<dbReference type="Pfam" id="PF00632">
    <property type="entry name" value="HECT"/>
    <property type="match status" value="1"/>
</dbReference>
<dbReference type="InterPro" id="IPR035983">
    <property type="entry name" value="Hect_E3_ubiquitin_ligase"/>
</dbReference>
<keyword evidence="9" id="KW-1185">Reference proteome</keyword>
<dbReference type="PANTHER" id="PTHR45700">
    <property type="entry name" value="UBIQUITIN-PROTEIN LIGASE E3C"/>
    <property type="match status" value="1"/>
</dbReference>
<dbReference type="PANTHER" id="PTHR45700:SF8">
    <property type="entry name" value="HECT-TYPE E3 UBIQUITIN TRANSFERASE"/>
    <property type="match status" value="1"/>
</dbReference>
<sequence length="891" mass="102578">MSSAEINVSSKNNNNQHQQNQSSWKFPNFFKLSSSAPVSSTNHKTINEKDAHYDHISMSTHSSTSTTKSQNVGKCYCCGTVLTFPTKSKKFRCSICHTTNILETSRKEAARVNIPLISVQYVESLIERCSKLRSKDSSKSVHEAFEPLSTYVYKAFNSFEVLNNSFKLKNHCQQSKYTKSYINFKAIHDVFNKLLKLPTKQPLYNALKGSSDQLKRIHIYNEDINVRDYIFLIILLEIPILSKSLVPNELKVRHMSDIPEIKMLCYDILKRILGILSCIDQTKIRNYIIQWFSKYDLSLFIDKINLINLYVTFQLKKYFYLANNPHVKLVSTPPESNQNSNDIEYFQSLNLKTHIESNADLSAPLVLNFPAGQVSSNPFAIGKGKKMSNKETKVKVHQYGNDWHIKSALIVLTLFYKANKLRAQPLPVSNFYNSLVDYVNIRLDFDSWQSNKKSKNKVLNNDHPELKAVIGYIHGTTVNKSLYDDALYYLCQYPIIISLGSKISVLEYDARRQMERKAEEAFINSLDKRTVIDVYFRIRIRREYIVQDSLSCIKLNSDNLKKSLKIQFVNEPGVDAGGLRKEWFLLLTREIFNPQTGMFYNVEDSNLLWFHIIPIENSDMYYLFGAILGLAIYNSTILDLQFPLALYKILLGRSLDFENYEQLFPVSFKNLMSLNNLSDDELRNLDIAFEVTYTDICGKYYTQDLMPNGKNIKVSKDNLHEYLEKYINFFMKDGIKTQIEAFKSGFNAVIGGNALSLFAPNEIELLLCGSSDHKIDVDILKSVTKYAGWNSNEEAINSQLIIWFWEFMNEISNDFRKKVLIFITGSDRVPATGIQNLSFRISLLNHGYDSDRLPIAHTCFNELAIYNYSSKLKFQDKMTRAVNESSGFGIK</sequence>
<comment type="caution">
    <text evidence="8">The sequence shown here is derived from an EMBL/GenBank/DDBJ whole genome shotgun (WGS) entry which is preliminary data.</text>
</comment>
<organism evidence="8 9">
    <name type="scientific">Candida verbasci</name>
    <dbReference type="NCBI Taxonomy" id="1227364"/>
    <lineage>
        <taxon>Eukaryota</taxon>
        <taxon>Fungi</taxon>
        <taxon>Dikarya</taxon>
        <taxon>Ascomycota</taxon>
        <taxon>Saccharomycotina</taxon>
        <taxon>Pichiomycetes</taxon>
        <taxon>Debaryomycetaceae</taxon>
        <taxon>Candida/Lodderomyces clade</taxon>
        <taxon>Candida</taxon>
    </lineage>
</organism>
<name>A0A9W4TXB8_9ASCO</name>
<dbReference type="InterPro" id="IPR044611">
    <property type="entry name" value="E3A/B/C-like"/>
</dbReference>
<accession>A0A9W4TXB8</accession>
<reference evidence="8" key="1">
    <citation type="submission" date="2022-12" db="EMBL/GenBank/DDBJ databases">
        <authorList>
            <person name="Brejova B."/>
        </authorList>
    </citation>
    <scope>NUCLEOTIDE SEQUENCE</scope>
</reference>
<dbReference type="OrthoDB" id="8068875at2759"/>
<dbReference type="NCBIfam" id="TIGR01053">
    <property type="entry name" value="LSD1"/>
    <property type="match status" value="1"/>
</dbReference>
<feature type="active site" description="Glycyl thioester intermediate" evidence="5">
    <location>
        <position position="859"/>
    </location>
</feature>
<dbReference type="PROSITE" id="PS50237">
    <property type="entry name" value="HECT"/>
    <property type="match status" value="1"/>
</dbReference>
<gene>
    <name evidence="8" type="ORF">CANVERA_P3394</name>
</gene>
<dbReference type="InterPro" id="IPR000569">
    <property type="entry name" value="HECT_dom"/>
</dbReference>
<dbReference type="SUPFAM" id="SSF56204">
    <property type="entry name" value="Hect, E3 ligase catalytic domain"/>
    <property type="match status" value="1"/>
</dbReference>
<evidence type="ECO:0000313" key="9">
    <source>
        <dbReference type="Proteomes" id="UP001152885"/>
    </source>
</evidence>
<dbReference type="Gene3D" id="3.30.2160.10">
    <property type="entry name" value="Hect, E3 ligase catalytic domain"/>
    <property type="match status" value="1"/>
</dbReference>
<dbReference type="EC" id="2.3.2.26" evidence="2"/>
<dbReference type="CDD" id="cd00078">
    <property type="entry name" value="HECTc"/>
    <property type="match status" value="1"/>
</dbReference>
<evidence type="ECO:0000256" key="6">
    <source>
        <dbReference type="SAM" id="MobiDB-lite"/>
    </source>
</evidence>
<evidence type="ECO:0000256" key="4">
    <source>
        <dbReference type="ARBA" id="ARBA00022786"/>
    </source>
</evidence>
<feature type="region of interest" description="Disordered" evidence="6">
    <location>
        <begin position="1"/>
        <end position="21"/>
    </location>
</feature>
<proteinExistence type="predicted"/>
<dbReference type="Gene3D" id="3.90.1750.10">
    <property type="entry name" value="Hect, E3 ligase catalytic domains"/>
    <property type="match status" value="1"/>
</dbReference>
<evidence type="ECO:0000256" key="2">
    <source>
        <dbReference type="ARBA" id="ARBA00012485"/>
    </source>
</evidence>
<evidence type="ECO:0000259" key="7">
    <source>
        <dbReference type="PROSITE" id="PS50237"/>
    </source>
</evidence>
<comment type="catalytic activity">
    <reaction evidence="1">
        <text>S-ubiquitinyl-[E2 ubiquitin-conjugating enzyme]-L-cysteine + [acceptor protein]-L-lysine = [E2 ubiquitin-conjugating enzyme]-L-cysteine + N(6)-ubiquitinyl-[acceptor protein]-L-lysine.</text>
        <dbReference type="EC" id="2.3.2.26"/>
    </reaction>
</comment>
<dbReference type="SMART" id="SM00119">
    <property type="entry name" value="HECTc"/>
    <property type="match status" value="1"/>
</dbReference>
<evidence type="ECO:0000256" key="1">
    <source>
        <dbReference type="ARBA" id="ARBA00000885"/>
    </source>
</evidence>
<dbReference type="Gene3D" id="3.30.2410.10">
    <property type="entry name" value="Hect, E3 ligase catalytic domain"/>
    <property type="match status" value="1"/>
</dbReference>
<feature type="compositionally biased region" description="Low complexity" evidence="6">
    <location>
        <begin position="7"/>
        <end position="21"/>
    </location>
</feature>
<feature type="domain" description="HECT" evidence="7">
    <location>
        <begin position="556"/>
        <end position="891"/>
    </location>
</feature>
<protein>
    <recommendedName>
        <fullName evidence="2">HECT-type E3 ubiquitin transferase</fullName>
        <ecNumber evidence="2">2.3.2.26</ecNumber>
    </recommendedName>
</protein>
<dbReference type="GO" id="GO:0061630">
    <property type="term" value="F:ubiquitin protein ligase activity"/>
    <property type="evidence" value="ECO:0007669"/>
    <property type="project" value="UniProtKB-EC"/>
</dbReference>
<keyword evidence="4 5" id="KW-0833">Ubl conjugation pathway</keyword>
<keyword evidence="3" id="KW-0808">Transferase</keyword>
<evidence type="ECO:0000256" key="3">
    <source>
        <dbReference type="ARBA" id="ARBA00022679"/>
    </source>
</evidence>
<evidence type="ECO:0000256" key="5">
    <source>
        <dbReference type="PROSITE-ProRule" id="PRU00104"/>
    </source>
</evidence>
<dbReference type="AlphaFoldDB" id="A0A9W4TXB8"/>
<evidence type="ECO:0000313" key="8">
    <source>
        <dbReference type="EMBL" id="CAI5758884.1"/>
    </source>
</evidence>
<dbReference type="Proteomes" id="UP001152885">
    <property type="component" value="Unassembled WGS sequence"/>
</dbReference>